<feature type="transmembrane region" description="Helical" evidence="1">
    <location>
        <begin position="106"/>
        <end position="127"/>
    </location>
</feature>
<name>A0A9D2SUJ5_9FIRM</name>
<keyword evidence="1" id="KW-0812">Transmembrane</keyword>
<evidence type="ECO:0000313" key="2">
    <source>
        <dbReference type="EMBL" id="HJC34874.1"/>
    </source>
</evidence>
<keyword evidence="1" id="KW-1133">Transmembrane helix</keyword>
<organism evidence="2 3">
    <name type="scientific">Candidatus Mediterraneibacter faecipullorum</name>
    <dbReference type="NCBI Taxonomy" id="2838670"/>
    <lineage>
        <taxon>Bacteria</taxon>
        <taxon>Bacillati</taxon>
        <taxon>Bacillota</taxon>
        <taxon>Clostridia</taxon>
        <taxon>Lachnospirales</taxon>
        <taxon>Lachnospiraceae</taxon>
        <taxon>Mediterraneibacter</taxon>
    </lineage>
</organism>
<comment type="caution">
    <text evidence="2">The sequence shown here is derived from an EMBL/GenBank/DDBJ whole genome shotgun (WGS) entry which is preliminary data.</text>
</comment>
<feature type="transmembrane region" description="Helical" evidence="1">
    <location>
        <begin position="12"/>
        <end position="35"/>
    </location>
</feature>
<accession>A0A9D2SUJ5</accession>
<dbReference type="EMBL" id="DWWO01000119">
    <property type="protein sequence ID" value="HJC34874.1"/>
    <property type="molecule type" value="Genomic_DNA"/>
</dbReference>
<feature type="transmembrane region" description="Helical" evidence="1">
    <location>
        <begin position="232"/>
        <end position="254"/>
    </location>
</feature>
<feature type="transmembrane region" description="Helical" evidence="1">
    <location>
        <begin position="147"/>
        <end position="176"/>
    </location>
</feature>
<dbReference type="AlphaFoldDB" id="A0A9D2SUJ5"/>
<feature type="transmembrane region" description="Helical" evidence="1">
    <location>
        <begin position="188"/>
        <end position="212"/>
    </location>
</feature>
<gene>
    <name evidence="2" type="ORF">H9758_09845</name>
</gene>
<reference evidence="2" key="1">
    <citation type="journal article" date="2021" name="PeerJ">
        <title>Extensive microbial diversity within the chicken gut microbiome revealed by metagenomics and culture.</title>
        <authorList>
            <person name="Gilroy R."/>
            <person name="Ravi A."/>
            <person name="Getino M."/>
            <person name="Pursley I."/>
            <person name="Horton D.L."/>
            <person name="Alikhan N.F."/>
            <person name="Baker D."/>
            <person name="Gharbi K."/>
            <person name="Hall N."/>
            <person name="Watson M."/>
            <person name="Adriaenssens E.M."/>
            <person name="Foster-Nyarko E."/>
            <person name="Jarju S."/>
            <person name="Secka A."/>
            <person name="Antonio M."/>
            <person name="Oren A."/>
            <person name="Chaudhuri R.R."/>
            <person name="La Ragione R."/>
            <person name="Hildebrand F."/>
            <person name="Pallen M.J."/>
        </authorList>
    </citation>
    <scope>NUCLEOTIDE SEQUENCE</scope>
    <source>
        <strain evidence="2">ChiW19-954</strain>
    </source>
</reference>
<evidence type="ECO:0000313" key="3">
    <source>
        <dbReference type="Proteomes" id="UP000823890"/>
    </source>
</evidence>
<keyword evidence="1" id="KW-0472">Membrane</keyword>
<proteinExistence type="predicted"/>
<reference evidence="2" key="2">
    <citation type="submission" date="2021-04" db="EMBL/GenBank/DDBJ databases">
        <authorList>
            <person name="Gilroy R."/>
        </authorList>
    </citation>
    <scope>NUCLEOTIDE SEQUENCE</scope>
    <source>
        <strain evidence="2">ChiW19-954</strain>
    </source>
</reference>
<sequence>MLGKLIKYDLKAAAKIFILLHAMYLFICIAARLFYMDRLSFNDVTEPLVLSLILFFSLLVLLISALMIFTEMQVAFRFYRSLFSKEGYLSWTLPVSGPQHLWAKIISGYILMAADLIIIAAGILLLVTGNNVTTAYSMVSDDLTNELGLSIGTFALILFVICLVSGICSVVMIYFSVAVGQLFPSHRVLGAIAAYFITSTVMQVLSVILMFLFGCFPGYMTYTLQGSAMADYLFRLIAVSLVLMLITTIAQYIATHYIMKKKINLL</sequence>
<evidence type="ECO:0000256" key="1">
    <source>
        <dbReference type="SAM" id="Phobius"/>
    </source>
</evidence>
<feature type="transmembrane region" description="Helical" evidence="1">
    <location>
        <begin position="47"/>
        <end position="70"/>
    </location>
</feature>
<dbReference type="Proteomes" id="UP000823890">
    <property type="component" value="Unassembled WGS sequence"/>
</dbReference>
<protein>
    <submittedName>
        <fullName evidence="2">Uncharacterized protein</fullName>
    </submittedName>
</protein>